<comment type="subunit">
    <text evidence="8">Homodimer.</text>
</comment>
<dbReference type="EMBL" id="JACHWT010000007">
    <property type="protein sequence ID" value="MBB3116557.1"/>
    <property type="molecule type" value="Genomic_DNA"/>
</dbReference>
<dbReference type="NCBIfam" id="TIGR00652">
    <property type="entry name" value="DapF"/>
    <property type="match status" value="1"/>
</dbReference>
<comment type="caution">
    <text evidence="8">Lacks conserved residue(s) required for the propagation of feature annotation.</text>
</comment>
<keyword evidence="8" id="KW-0963">Cytoplasm</keyword>
<feature type="active site" description="Proton donor" evidence="8">
    <location>
        <position position="116"/>
    </location>
</feature>
<accession>A0A8H9YC67</accession>
<evidence type="ECO:0000256" key="7">
    <source>
        <dbReference type="ARBA" id="ARBA00051712"/>
    </source>
</evidence>
<feature type="binding site" evidence="8">
    <location>
        <position position="107"/>
    </location>
    <ligand>
        <name>substrate</name>
    </ligand>
</feature>
<feature type="binding site" evidence="8">
    <location>
        <begin position="117"/>
        <end position="118"/>
    </location>
    <ligand>
        <name>substrate</name>
    </ligand>
</feature>
<feature type="site" description="Could be important to modulate the pK values of the two catalytic cysteine residues" evidence="8">
    <location>
        <position position="251"/>
    </location>
</feature>
<feature type="binding site" evidence="8">
    <location>
        <begin position="251"/>
        <end position="252"/>
    </location>
    <ligand>
        <name>substrate</name>
    </ligand>
</feature>
<keyword evidence="5 8" id="KW-0457">Lysine biosynthesis</keyword>
<dbReference type="Gene3D" id="3.10.310.10">
    <property type="entry name" value="Diaminopimelate Epimerase, Chain A, domain 1"/>
    <property type="match status" value="2"/>
</dbReference>
<dbReference type="Pfam" id="PF01678">
    <property type="entry name" value="DAP_epimerase"/>
    <property type="match status" value="2"/>
</dbReference>
<evidence type="ECO:0000256" key="6">
    <source>
        <dbReference type="ARBA" id="ARBA00023235"/>
    </source>
</evidence>
<dbReference type="InterPro" id="IPR001653">
    <property type="entry name" value="DAP_epimerase_DapF"/>
</dbReference>
<name>A0A8H9YC67_9CORY</name>
<comment type="pathway">
    <text evidence="1 8">Amino-acid biosynthesis; L-lysine biosynthesis via DAP pathway; DL-2,6-diaminopimelate from LL-2,6-diaminopimelate: step 1/1.</text>
</comment>
<dbReference type="AlphaFoldDB" id="A0A8H9YC67"/>
<comment type="similarity">
    <text evidence="2 8">Belongs to the diaminopimelate epimerase family.</text>
</comment>
<dbReference type="SUPFAM" id="SSF54506">
    <property type="entry name" value="Diaminopimelate epimerase-like"/>
    <property type="match status" value="2"/>
</dbReference>
<feature type="site" description="Could be important to modulate the pK values of the two catalytic cysteine residues" evidence="8">
    <location>
        <position position="199"/>
    </location>
</feature>
<feature type="binding site" evidence="8">
    <location>
        <position position="233"/>
    </location>
    <ligand>
        <name>substrate</name>
    </ligand>
</feature>
<evidence type="ECO:0000256" key="8">
    <source>
        <dbReference type="HAMAP-Rule" id="MF_00197"/>
    </source>
</evidence>
<evidence type="ECO:0000256" key="2">
    <source>
        <dbReference type="ARBA" id="ARBA00010219"/>
    </source>
</evidence>
<protein>
    <recommendedName>
        <fullName evidence="3 8">Diaminopimelate epimerase</fullName>
        <shortName evidence="8">DAP epimerase</shortName>
        <ecNumber evidence="3 8">5.1.1.7</ecNumber>
    </recommendedName>
    <alternativeName>
        <fullName evidence="8">PLP-independent amino acid racemase</fullName>
    </alternativeName>
</protein>
<dbReference type="HAMAP" id="MF_00197">
    <property type="entry name" value="DAP_epimerase"/>
    <property type="match status" value="1"/>
</dbReference>
<evidence type="ECO:0000256" key="3">
    <source>
        <dbReference type="ARBA" id="ARBA00013080"/>
    </source>
</evidence>
<dbReference type="GO" id="GO:0005829">
    <property type="term" value="C:cytosol"/>
    <property type="evidence" value="ECO:0007669"/>
    <property type="project" value="TreeGrafter"/>
</dbReference>
<dbReference type="GO" id="GO:0008837">
    <property type="term" value="F:diaminopimelate epimerase activity"/>
    <property type="evidence" value="ECO:0007669"/>
    <property type="project" value="UniProtKB-UniRule"/>
</dbReference>
<feature type="binding site" evidence="8">
    <location>
        <position position="40"/>
    </location>
    <ligand>
        <name>substrate</name>
    </ligand>
</feature>
<feature type="active site" description="Proton acceptor" evidence="8">
    <location>
        <position position="260"/>
    </location>
</feature>
<dbReference type="RefSeq" id="WP_010273731.1">
    <property type="nucleotide sequence ID" value="NZ_AENJ01000419.1"/>
</dbReference>
<comment type="caution">
    <text evidence="11">The sequence shown here is derived from an EMBL/GenBank/DDBJ whole genome shotgun (WGS) entry which is preliminary data.</text>
</comment>
<reference evidence="11" key="1">
    <citation type="submission" date="2020-08" db="EMBL/GenBank/DDBJ databases">
        <title>Sequencing the genomes of 1000 actinobacteria strains.</title>
        <authorList>
            <person name="Klenk H.-P."/>
        </authorList>
    </citation>
    <scope>NUCLEOTIDE SEQUENCE</scope>
    <source>
        <strain evidence="11">DSM 20582</strain>
    </source>
</reference>
<proteinExistence type="inferred from homology"/>
<evidence type="ECO:0000256" key="4">
    <source>
        <dbReference type="ARBA" id="ARBA00022605"/>
    </source>
</evidence>
<dbReference type="GeneID" id="60807538"/>
<evidence type="ECO:0000256" key="1">
    <source>
        <dbReference type="ARBA" id="ARBA00005196"/>
    </source>
</evidence>
<evidence type="ECO:0000256" key="10">
    <source>
        <dbReference type="SAM" id="MobiDB-lite"/>
    </source>
</evidence>
<keyword evidence="4 8" id="KW-0028">Amino-acid biosynthesis</keyword>
<feature type="binding site" evidence="8">
    <location>
        <position position="197"/>
    </location>
    <ligand>
        <name>substrate</name>
    </ligand>
</feature>
<dbReference type="InterPro" id="IPR018510">
    <property type="entry name" value="DAP_epimerase_AS"/>
</dbReference>
<evidence type="ECO:0000256" key="9">
    <source>
        <dbReference type="PROSITE-ProRule" id="PRU10125"/>
    </source>
</evidence>
<sequence>MTDAHTSTAPTPDPRRGSPAGSADRTDTALTVVKAHGTGNDFVVVPDPDVLVDVTPELVRGLCDRHRGVGGDGLIRVATCGALVRAGVLDAVPDGLDDNSWFMDYRNADGSTAEMCGNGVRVFGHVLHARGLLGDAGPGGTEVTVGTRAGARTLRVHSADDVSADVSVDMGVPAVTGVSTCTVGDRDIAGLAVDMGNPHLAAVVPGLTAGDLADLPLDRGVTHDEAFFPDGVNVEVVTALADGAVRMRVHERGVGETLSCGTGTVAAAVAALADAGDGTGTVDVHVPGGVVSVTVEGNDEGITGSTLRGPSRIVFATTVDPAVLAG</sequence>
<comment type="function">
    <text evidence="8">Catalyzes the stereoinversion of LL-2,6-diaminopimelate (L,L-DAP) to meso-diaminopimelate (meso-DAP), a precursor of L-lysine and an essential component of the bacterial peptidoglycan.</text>
</comment>
<dbReference type="PANTHER" id="PTHR31689:SF0">
    <property type="entry name" value="DIAMINOPIMELATE EPIMERASE"/>
    <property type="match status" value="1"/>
</dbReference>
<evidence type="ECO:0000256" key="5">
    <source>
        <dbReference type="ARBA" id="ARBA00023154"/>
    </source>
</evidence>
<dbReference type="UniPathway" id="UPA00034">
    <property type="reaction ID" value="UER00025"/>
</dbReference>
<evidence type="ECO:0000313" key="11">
    <source>
        <dbReference type="EMBL" id="MBB3116557.1"/>
    </source>
</evidence>
<dbReference type="GO" id="GO:0009089">
    <property type="term" value="P:lysine biosynthetic process via diaminopimelate"/>
    <property type="evidence" value="ECO:0007669"/>
    <property type="project" value="UniProtKB-UniRule"/>
</dbReference>
<feature type="region of interest" description="Disordered" evidence="10">
    <location>
        <begin position="1"/>
        <end position="26"/>
    </location>
</feature>
<dbReference type="PROSITE" id="PS01326">
    <property type="entry name" value="DAP_EPIMERASE"/>
    <property type="match status" value="1"/>
</dbReference>
<comment type="subcellular location">
    <subcellularLocation>
        <location evidence="8">Cytoplasm</location>
    </subcellularLocation>
</comment>
<feature type="compositionally biased region" description="Polar residues" evidence="10">
    <location>
        <begin position="1"/>
        <end position="10"/>
    </location>
</feature>
<feature type="active site" evidence="9">
    <location>
        <position position="116"/>
    </location>
</feature>
<dbReference type="PANTHER" id="PTHR31689">
    <property type="entry name" value="DIAMINOPIMELATE EPIMERASE, CHLOROPLASTIC"/>
    <property type="match status" value="1"/>
</dbReference>
<keyword evidence="6 8" id="KW-0413">Isomerase</keyword>
<comment type="catalytic activity">
    <reaction evidence="7 8">
        <text>(2S,6S)-2,6-diaminopimelate = meso-2,6-diaminopimelate</text>
        <dbReference type="Rhea" id="RHEA:15393"/>
        <dbReference type="ChEBI" id="CHEBI:57609"/>
        <dbReference type="ChEBI" id="CHEBI:57791"/>
        <dbReference type="EC" id="5.1.1.7"/>
    </reaction>
</comment>
<dbReference type="EC" id="5.1.1.7" evidence="3 8"/>
<evidence type="ECO:0000313" key="12">
    <source>
        <dbReference type="Proteomes" id="UP000612712"/>
    </source>
</evidence>
<gene>
    <name evidence="8" type="primary">dapF</name>
    <name evidence="11" type="ORF">FHU32_001796</name>
</gene>
<feature type="binding site" evidence="8">
    <location>
        <begin position="261"/>
        <end position="262"/>
    </location>
    <ligand>
        <name>substrate</name>
    </ligand>
</feature>
<organism evidence="11 12">
    <name type="scientific">Corynebacterium bovis DSM 20582 = CIP 54.80</name>
    <dbReference type="NCBI Taxonomy" id="927655"/>
    <lineage>
        <taxon>Bacteria</taxon>
        <taxon>Bacillati</taxon>
        <taxon>Actinomycetota</taxon>
        <taxon>Actinomycetes</taxon>
        <taxon>Mycobacteriales</taxon>
        <taxon>Corynebacteriaceae</taxon>
        <taxon>Corynebacterium</taxon>
    </lineage>
</organism>
<dbReference type="Proteomes" id="UP000612712">
    <property type="component" value="Unassembled WGS sequence"/>
</dbReference>